<sequence>MMVVTLERAKLHLEAWLDAELAVSQGQAYTIGSRSLTRANIAEIRKQIGFWEKKVDELEIAEKGGRVRRAKRFIPRDL</sequence>
<protein>
    <submittedName>
        <fullName evidence="1">Uncharacterized protein</fullName>
    </submittedName>
</protein>
<gene>
    <name evidence="1" type="ORF">NCTC7582_00071</name>
</gene>
<evidence type="ECO:0000313" key="2">
    <source>
        <dbReference type="Proteomes" id="UP000251431"/>
    </source>
</evidence>
<name>A0A2X0XZ19_9BACI</name>
<evidence type="ECO:0000313" key="1">
    <source>
        <dbReference type="EMBL" id="SPT95570.1"/>
    </source>
</evidence>
<reference evidence="1 2" key="1">
    <citation type="submission" date="2018-06" db="EMBL/GenBank/DDBJ databases">
        <authorList>
            <consortium name="Pathogen Informatics"/>
            <person name="Doyle S."/>
        </authorList>
    </citation>
    <scope>NUCLEOTIDE SEQUENCE [LARGE SCALE GENOMIC DNA]</scope>
    <source>
        <strain evidence="1 2">NCTC7582</strain>
    </source>
</reference>
<dbReference type="RefSeq" id="WP_112116221.1">
    <property type="nucleotide sequence ID" value="NZ_UAQE01000001.1"/>
</dbReference>
<dbReference type="EMBL" id="UAQE01000001">
    <property type="protein sequence ID" value="SPT95570.1"/>
    <property type="molecule type" value="Genomic_DNA"/>
</dbReference>
<dbReference type="AlphaFoldDB" id="A0A2X0XZ19"/>
<organism evidence="1 2">
    <name type="scientific">Lysinibacillus capsici</name>
    <dbReference type="NCBI Taxonomy" id="2115968"/>
    <lineage>
        <taxon>Bacteria</taxon>
        <taxon>Bacillati</taxon>
        <taxon>Bacillota</taxon>
        <taxon>Bacilli</taxon>
        <taxon>Bacillales</taxon>
        <taxon>Bacillaceae</taxon>
        <taxon>Lysinibacillus</taxon>
    </lineage>
</organism>
<proteinExistence type="predicted"/>
<dbReference type="Pfam" id="PF19645">
    <property type="entry name" value="DUF6148"/>
    <property type="match status" value="1"/>
</dbReference>
<dbReference type="InterPro" id="IPR046146">
    <property type="entry name" value="DUF6148"/>
</dbReference>
<accession>A0A2X0XZ19</accession>
<dbReference type="Proteomes" id="UP000251431">
    <property type="component" value="Unassembled WGS sequence"/>
</dbReference>